<dbReference type="AlphaFoldDB" id="A0A3M0KH38"/>
<organism evidence="1 2">
    <name type="scientific">Hirundo rustica rustica</name>
    <dbReference type="NCBI Taxonomy" id="333673"/>
    <lineage>
        <taxon>Eukaryota</taxon>
        <taxon>Metazoa</taxon>
        <taxon>Chordata</taxon>
        <taxon>Craniata</taxon>
        <taxon>Vertebrata</taxon>
        <taxon>Euteleostomi</taxon>
        <taxon>Archelosauria</taxon>
        <taxon>Archosauria</taxon>
        <taxon>Dinosauria</taxon>
        <taxon>Saurischia</taxon>
        <taxon>Theropoda</taxon>
        <taxon>Coelurosauria</taxon>
        <taxon>Aves</taxon>
        <taxon>Neognathae</taxon>
        <taxon>Neoaves</taxon>
        <taxon>Telluraves</taxon>
        <taxon>Australaves</taxon>
        <taxon>Passeriformes</taxon>
        <taxon>Sylvioidea</taxon>
        <taxon>Hirundinidae</taxon>
        <taxon>Hirundo</taxon>
    </lineage>
</organism>
<accession>A0A3M0KH38</accession>
<name>A0A3M0KH38_HIRRU</name>
<keyword evidence="2" id="KW-1185">Reference proteome</keyword>
<protein>
    <submittedName>
        <fullName evidence="1">Uncharacterized protein</fullName>
    </submittedName>
</protein>
<proteinExistence type="predicted"/>
<sequence>MAKQCCWYPCQWCTAPGEVAQQARAADGNAVNLLREALGGDSVKESPTANPSSKINRLHTSLGDYIKEGALGSAADSAKALATAGTFLLGPWAPLNGGVNISVIRTAITKQRHLWYVKASKAETGINNIIRDSQRSRKNDLKVLVSEVRRIPAEEELEGQFEVLFGDLSQSRQ</sequence>
<evidence type="ECO:0000313" key="2">
    <source>
        <dbReference type="Proteomes" id="UP000269221"/>
    </source>
</evidence>
<dbReference type="EMBL" id="QRBI01000106">
    <property type="protein sequence ID" value="RMC12473.1"/>
    <property type="molecule type" value="Genomic_DNA"/>
</dbReference>
<comment type="caution">
    <text evidence="1">The sequence shown here is derived from an EMBL/GenBank/DDBJ whole genome shotgun (WGS) entry which is preliminary data.</text>
</comment>
<reference evidence="1 2" key="1">
    <citation type="submission" date="2018-07" db="EMBL/GenBank/DDBJ databases">
        <title>A high quality draft genome assembly of the barn swallow (H. rustica rustica).</title>
        <authorList>
            <person name="Formenti G."/>
            <person name="Chiara M."/>
            <person name="Poveda L."/>
            <person name="Francoijs K.-J."/>
            <person name="Bonisoli-Alquati A."/>
            <person name="Canova L."/>
            <person name="Gianfranceschi L."/>
            <person name="Horner D.S."/>
            <person name="Saino N."/>
        </authorList>
    </citation>
    <scope>NUCLEOTIDE SEQUENCE [LARGE SCALE GENOMIC DNA]</scope>
    <source>
        <strain evidence="1">Chelidonia</strain>
        <tissue evidence="1">Blood</tissue>
    </source>
</reference>
<evidence type="ECO:0000313" key="1">
    <source>
        <dbReference type="EMBL" id="RMC12473.1"/>
    </source>
</evidence>
<dbReference type="Proteomes" id="UP000269221">
    <property type="component" value="Unassembled WGS sequence"/>
</dbReference>
<gene>
    <name evidence="1" type="ORF">DUI87_09990</name>
</gene>